<keyword evidence="4" id="KW-1185">Reference proteome</keyword>
<dbReference type="InterPro" id="IPR008012">
    <property type="entry name" value="Ump1"/>
</dbReference>
<accession>A0ABD0TY29</accession>
<proteinExistence type="inferred from homology"/>
<evidence type="ECO:0000256" key="2">
    <source>
        <dbReference type="ARBA" id="ARBA00043974"/>
    </source>
</evidence>
<gene>
    <name evidence="3" type="ORF">M5K25_026612</name>
</gene>
<dbReference type="EMBL" id="JANQDX010000019">
    <property type="protein sequence ID" value="KAL0904490.1"/>
    <property type="molecule type" value="Genomic_DNA"/>
</dbReference>
<organism evidence="3 4">
    <name type="scientific">Dendrobium thyrsiflorum</name>
    <name type="common">Pinecone-like raceme dendrobium</name>
    <name type="synonym">Orchid</name>
    <dbReference type="NCBI Taxonomy" id="117978"/>
    <lineage>
        <taxon>Eukaryota</taxon>
        <taxon>Viridiplantae</taxon>
        <taxon>Streptophyta</taxon>
        <taxon>Embryophyta</taxon>
        <taxon>Tracheophyta</taxon>
        <taxon>Spermatophyta</taxon>
        <taxon>Magnoliopsida</taxon>
        <taxon>Liliopsida</taxon>
        <taxon>Asparagales</taxon>
        <taxon>Orchidaceae</taxon>
        <taxon>Epidendroideae</taxon>
        <taxon>Malaxideae</taxon>
        <taxon>Dendrobiinae</taxon>
        <taxon>Dendrobium</taxon>
    </lineage>
</organism>
<dbReference type="Proteomes" id="UP001552299">
    <property type="component" value="Unassembled WGS sequence"/>
</dbReference>
<evidence type="ECO:0000256" key="1">
    <source>
        <dbReference type="ARBA" id="ARBA00023186"/>
    </source>
</evidence>
<sequence length="319" mass="36213">MASKSIVHDVAAYQDALRFGLDGVKGEIVGSHPLEYLRETARRDLVENKRLITDLTYGSAFNLKMDLDKQILSRFQRPPGMLPSSMVGFEALTGGLEDFGFEDYLNDWYALLAMWISIKYLTTTKLTKINKENRKTHESKSSLVYAVPEMVCDTKEICDICKVGKRGWSLPENLEQELDERSDFGKEVARQFPYVAVNKRRQMIAEQEGNGYQDMAPLPRLMKGELMWKKKPIFGMQRRGLKQRFQQGGTAELSKSGRALSLGKHGPMYSLLFSLEQCYILNAISEVPQDAETFRPVDMHHGMEVHLGISKGPVCPSFM</sequence>
<comment type="similarity">
    <text evidence="2">Belongs to the POMP/UMP1 family.</text>
</comment>
<name>A0ABD0TY29_DENTH</name>
<dbReference type="PANTHER" id="PTHR12828">
    <property type="entry name" value="PROTEASOME MATURATION PROTEIN UMP1"/>
    <property type="match status" value="1"/>
</dbReference>
<dbReference type="PANTHER" id="PTHR12828:SF3">
    <property type="entry name" value="PROTEASOME MATURATION PROTEIN"/>
    <property type="match status" value="1"/>
</dbReference>
<keyword evidence="1" id="KW-0143">Chaperone</keyword>
<evidence type="ECO:0000313" key="4">
    <source>
        <dbReference type="Proteomes" id="UP001552299"/>
    </source>
</evidence>
<comment type="caution">
    <text evidence="3">The sequence shown here is derived from an EMBL/GenBank/DDBJ whole genome shotgun (WGS) entry which is preliminary data.</text>
</comment>
<evidence type="ECO:0000313" key="3">
    <source>
        <dbReference type="EMBL" id="KAL0904490.1"/>
    </source>
</evidence>
<protein>
    <submittedName>
        <fullName evidence="3">Uncharacterized protein</fullName>
    </submittedName>
</protein>
<reference evidence="3 4" key="1">
    <citation type="journal article" date="2024" name="Plant Biotechnol. J.">
        <title>Dendrobium thyrsiflorum genome and its molecular insights into genes involved in important horticultural traits.</title>
        <authorList>
            <person name="Chen B."/>
            <person name="Wang J.Y."/>
            <person name="Zheng P.J."/>
            <person name="Li K.L."/>
            <person name="Liang Y.M."/>
            <person name="Chen X.F."/>
            <person name="Zhang C."/>
            <person name="Zhao X."/>
            <person name="He X."/>
            <person name="Zhang G.Q."/>
            <person name="Liu Z.J."/>
            <person name="Xu Q."/>
        </authorList>
    </citation>
    <scope>NUCLEOTIDE SEQUENCE [LARGE SCALE GENOMIC DNA]</scope>
    <source>
        <strain evidence="3">GZMU011</strain>
    </source>
</reference>
<dbReference type="Pfam" id="PF05348">
    <property type="entry name" value="UMP1"/>
    <property type="match status" value="1"/>
</dbReference>
<dbReference type="AlphaFoldDB" id="A0ABD0TY29"/>